<protein>
    <submittedName>
        <fullName evidence="2">Uncharacterized protein</fullName>
    </submittedName>
</protein>
<feature type="compositionally biased region" description="Pro residues" evidence="1">
    <location>
        <begin position="505"/>
        <end position="524"/>
    </location>
</feature>
<evidence type="ECO:0000256" key="1">
    <source>
        <dbReference type="SAM" id="MobiDB-lite"/>
    </source>
</evidence>
<sequence>MSSHDLLPTYAAVASAPSASASEFAIAASALNLHTACVQPTIEVISMVSVAEKLIKGIMAKMQNIIQTTFGNEDVSVLAHFETAVTSLGAPNDFLALEEAAAALQAKQQLMYEGLFANDKALAVTVGSHLSSDQIEALRDTKLVADLSSLSIDAPIVVAPSSPPLASPSALLSLGSSAPSSPRVRCRLDPTDDVVSRLGTLPAPSTDVASIVFPPPSAPCLGTLPVVAAPHPSSCLGTLPVACPASPVSAPVSIPGHIETAFLGMLPTPALPSLTTEAFGMLPDDLPSLPSDSVPASPVGHRDEAQKQRELQVYEEQQRLQQQEQEEQQQLLNKQHMQLWFEEQTARQAQKLLDQQQQQREQQLLEEQQQLLEQQQQLLEQQQQQELQQQQKQQEEEEQAALLEAAILEAFEQDAQEEADRWEATRQQGGQQQQQQIPEDSGIFSFVMPAPNREPISFPESAAAVHGLSGTLEPRATYEFDFAMAVSGAPPFFGSEQAGPAPGEALPPPPSPCLFPPPPSPSPLGPGGSFDFTMSVPGAPPFFGSEQAGPVFGGVSLPLQPPSPVSVPVPAPAAAESASAADDNDEEEGEEGSDDDSDSSEDDRPPDEVIRVSTYKNLIKLLNGTLDSKRFRWDGNHDGVDRLGDKSAVWEPEMRQFVIADWLAECTHEIGEDETADDVLFRVMSKVGHILLTEVLEPHSQPRDGPTVRGETVGKEVAQMLRPWANSLRSWKLARLDLIKAFKLAAEFREVLDAMVEQAQIEFRPVDIDDPGQARSVYDMYADFEGRPLFPNMIRLEPDEEIVEAWGWYVASGV</sequence>
<dbReference type="AlphaFoldDB" id="A0A0G4NF76"/>
<evidence type="ECO:0000313" key="2">
    <source>
        <dbReference type="EMBL" id="CRK45142.1"/>
    </source>
</evidence>
<dbReference type="PANTHER" id="PTHR45615:SF63">
    <property type="entry name" value="CHROMOSOME UNDETERMINED SCAFFOLD_10, WHOLE GENOME SHOTGUN SEQUENCE"/>
    <property type="match status" value="1"/>
</dbReference>
<name>A0A0G4NF76_VERLO</name>
<feature type="compositionally biased region" description="Low complexity" evidence="1">
    <location>
        <begin position="282"/>
        <end position="293"/>
    </location>
</feature>
<feature type="region of interest" description="Disordered" evidence="1">
    <location>
        <begin position="415"/>
        <end position="438"/>
    </location>
</feature>
<reference evidence="3" key="1">
    <citation type="submission" date="2015-05" db="EMBL/GenBank/DDBJ databases">
        <authorList>
            <person name="Fogelqvist Johan"/>
        </authorList>
    </citation>
    <scope>NUCLEOTIDE SEQUENCE [LARGE SCALE GENOMIC DNA]</scope>
</reference>
<dbReference type="PANTHER" id="PTHR45615">
    <property type="entry name" value="MYOSIN HEAVY CHAIN, NON-MUSCLE"/>
    <property type="match status" value="1"/>
</dbReference>
<gene>
    <name evidence="2" type="ORF">BN1723_016484</name>
</gene>
<accession>A0A0G4NF76</accession>
<dbReference type="Proteomes" id="UP000045706">
    <property type="component" value="Unassembled WGS sequence"/>
</dbReference>
<organism evidence="2 3">
    <name type="scientific">Verticillium longisporum</name>
    <name type="common">Verticillium dahliae var. longisporum</name>
    <dbReference type="NCBI Taxonomy" id="100787"/>
    <lineage>
        <taxon>Eukaryota</taxon>
        <taxon>Fungi</taxon>
        <taxon>Dikarya</taxon>
        <taxon>Ascomycota</taxon>
        <taxon>Pezizomycotina</taxon>
        <taxon>Sordariomycetes</taxon>
        <taxon>Hypocreomycetidae</taxon>
        <taxon>Glomerellales</taxon>
        <taxon>Plectosphaerellaceae</taxon>
        <taxon>Verticillium</taxon>
    </lineage>
</organism>
<dbReference type="EMBL" id="CVQI01034584">
    <property type="protein sequence ID" value="CRK45142.1"/>
    <property type="molecule type" value="Genomic_DNA"/>
</dbReference>
<feature type="region of interest" description="Disordered" evidence="1">
    <location>
        <begin position="282"/>
        <end position="306"/>
    </location>
</feature>
<evidence type="ECO:0000313" key="3">
    <source>
        <dbReference type="Proteomes" id="UP000045706"/>
    </source>
</evidence>
<feature type="compositionally biased region" description="Acidic residues" evidence="1">
    <location>
        <begin position="582"/>
        <end position="601"/>
    </location>
</feature>
<feature type="compositionally biased region" description="Low complexity" evidence="1">
    <location>
        <begin position="427"/>
        <end position="436"/>
    </location>
</feature>
<feature type="region of interest" description="Disordered" evidence="1">
    <location>
        <begin position="493"/>
        <end position="530"/>
    </location>
</feature>
<feature type="region of interest" description="Disordered" evidence="1">
    <location>
        <begin position="563"/>
        <end position="610"/>
    </location>
</feature>
<proteinExistence type="predicted"/>
<feature type="compositionally biased region" description="Low complexity" evidence="1">
    <location>
        <begin position="572"/>
        <end position="581"/>
    </location>
</feature>